<dbReference type="InterPro" id="IPR050345">
    <property type="entry name" value="Aliph_Amidase/BUP"/>
</dbReference>
<evidence type="ECO:0000259" key="2">
    <source>
        <dbReference type="PROSITE" id="PS50263"/>
    </source>
</evidence>
<evidence type="ECO:0000313" key="4">
    <source>
        <dbReference type="Proteomes" id="UP000010121"/>
    </source>
</evidence>
<dbReference type="PROSITE" id="PS50263">
    <property type="entry name" value="CN_HYDROLASE"/>
    <property type="match status" value="1"/>
</dbReference>
<organism evidence="3 4">
    <name type="scientific">Rhodobacter ferrooxidans</name>
    <dbReference type="NCBI Taxonomy" id="371731"/>
    <lineage>
        <taxon>Bacteria</taxon>
        <taxon>Pseudomonadati</taxon>
        <taxon>Pseudomonadota</taxon>
        <taxon>Alphaproteobacteria</taxon>
        <taxon>Rhodobacterales</taxon>
        <taxon>Rhodobacter group</taxon>
        <taxon>Rhodobacter</taxon>
    </lineage>
</organism>
<proteinExistence type="predicted"/>
<dbReference type="GO" id="GO:0016746">
    <property type="term" value="F:acyltransferase activity"/>
    <property type="evidence" value="ECO:0007669"/>
    <property type="project" value="UniProtKB-KW"/>
</dbReference>
<dbReference type="AlphaFoldDB" id="C8RZ99"/>
<accession>C8RZ99</accession>
<keyword evidence="1" id="KW-0378">Hydrolase</keyword>
<dbReference type="SUPFAM" id="SSF56317">
    <property type="entry name" value="Carbon-nitrogen hydrolase"/>
    <property type="match status" value="1"/>
</dbReference>
<gene>
    <name evidence="3" type="ORF">Rsw2DRAFT_1127</name>
</gene>
<dbReference type="STRING" id="371731.Rsw2DRAFT_1127"/>
<protein>
    <submittedName>
        <fullName evidence="3">Nitrilase/cyanide hydratase and apolipoprotein N-acyltransferase</fullName>
    </submittedName>
</protein>
<keyword evidence="4" id="KW-1185">Reference proteome</keyword>
<feature type="domain" description="CN hydrolase" evidence="2">
    <location>
        <begin position="6"/>
        <end position="239"/>
    </location>
</feature>
<dbReference type="RefSeq" id="WP_008028929.1">
    <property type="nucleotide sequence ID" value="NZ_ACYY01000005.1"/>
</dbReference>
<dbReference type="PANTHER" id="PTHR43674:SF2">
    <property type="entry name" value="BETA-UREIDOPROPIONASE"/>
    <property type="match status" value="1"/>
</dbReference>
<keyword evidence="3" id="KW-0449">Lipoprotein</keyword>
<keyword evidence="3" id="KW-0012">Acyltransferase</keyword>
<keyword evidence="3" id="KW-0808">Transferase</keyword>
<dbReference type="Proteomes" id="UP000010121">
    <property type="component" value="Unassembled WGS sequence"/>
</dbReference>
<dbReference type="eggNOG" id="COG0388">
    <property type="taxonomic scope" value="Bacteria"/>
</dbReference>
<dbReference type="Gene3D" id="3.60.110.10">
    <property type="entry name" value="Carbon-nitrogen hydrolase"/>
    <property type="match status" value="1"/>
</dbReference>
<dbReference type="InterPro" id="IPR036526">
    <property type="entry name" value="C-N_Hydrolase_sf"/>
</dbReference>
<evidence type="ECO:0000313" key="3">
    <source>
        <dbReference type="EMBL" id="EEW26056.1"/>
    </source>
</evidence>
<sequence>MPKSPLRLALWQGPSPAGNPEAAFAALAPALAAAAAMGADMLVAPELFLPGYNADVAGLAQPQGGEWHLRLAEMTRAAGCGLTLGFAEAAGDALFNSAICLDATGRHLAHYRKIQLFGPREAALFRPGKAYETFTLAGVKCALLICYDIEFAPHVAALAALGVQVILVPTANMLPYTHVSSATVPAMAANHGVAIVYANMCGTEGDLSYAGGSVIVGATGAQLAQAGQGQALLVADIPRPDPALLSSQAADFRAVSGAPD</sequence>
<reference evidence="3 4" key="1">
    <citation type="submission" date="2009-08" db="EMBL/GenBank/DDBJ databases">
        <title>The draft genome of Rhodobacter sp. SW2.</title>
        <authorList>
            <consortium name="US DOE Joint Genome Institute (JGI-PGF)"/>
            <person name="Lucas S."/>
            <person name="Copeland A."/>
            <person name="Lapidus A."/>
            <person name="Glavina del Rio T."/>
            <person name="Tice H."/>
            <person name="Bruce D."/>
            <person name="Goodwin L."/>
            <person name="Pitluck S."/>
            <person name="Larimer F."/>
            <person name="Land M.L."/>
            <person name="Hauser L."/>
            <person name="Emerson D."/>
        </authorList>
    </citation>
    <scope>NUCLEOTIDE SEQUENCE [LARGE SCALE GENOMIC DNA]</scope>
    <source>
        <strain evidence="3 4">SW2</strain>
    </source>
</reference>
<name>C8RZ99_9RHOB</name>
<dbReference type="PANTHER" id="PTHR43674">
    <property type="entry name" value="NITRILASE C965.09-RELATED"/>
    <property type="match status" value="1"/>
</dbReference>
<dbReference type="InterPro" id="IPR003010">
    <property type="entry name" value="C-N_Hydrolase"/>
</dbReference>
<evidence type="ECO:0000256" key="1">
    <source>
        <dbReference type="ARBA" id="ARBA00022801"/>
    </source>
</evidence>
<dbReference type="Pfam" id="PF00795">
    <property type="entry name" value="CN_hydrolase"/>
    <property type="match status" value="1"/>
</dbReference>
<dbReference type="GO" id="GO:0016811">
    <property type="term" value="F:hydrolase activity, acting on carbon-nitrogen (but not peptide) bonds, in linear amides"/>
    <property type="evidence" value="ECO:0007669"/>
    <property type="project" value="TreeGrafter"/>
</dbReference>
<comment type="caution">
    <text evidence="3">The sequence shown here is derived from an EMBL/GenBank/DDBJ whole genome shotgun (WGS) entry which is preliminary data.</text>
</comment>
<dbReference type="EMBL" id="ACYY01000005">
    <property type="protein sequence ID" value="EEW26056.1"/>
    <property type="molecule type" value="Genomic_DNA"/>
</dbReference>